<gene>
    <name evidence="6" type="ORF">SBF1_4980004</name>
</gene>
<evidence type="ECO:0000256" key="1">
    <source>
        <dbReference type="ARBA" id="ARBA00022491"/>
    </source>
</evidence>
<dbReference type="GO" id="GO:0003677">
    <property type="term" value="F:DNA binding"/>
    <property type="evidence" value="ECO:0007669"/>
    <property type="project" value="UniProtKB-KW"/>
</dbReference>
<dbReference type="InterPro" id="IPR047057">
    <property type="entry name" value="MerR_fam"/>
</dbReference>
<sequence>MKEQLLTVENVVTMLGITSRTLHYYEQINLIQPAMRTEGGHRLYDVAVVDKLKHILHLKEYLGASLQEIRFILEAEDALGQLRNLFWQETSKLEKTKILRESMVLLESQVKIIDDKIDALKMMREGFVKRMEKCKSYEQEMEIANIQSNEDKEH</sequence>
<dbReference type="PANTHER" id="PTHR30204">
    <property type="entry name" value="REDOX-CYCLING DRUG-SENSING TRANSCRIPTIONAL ACTIVATOR SOXR"/>
    <property type="match status" value="1"/>
</dbReference>
<accession>A0A2U3LGU7</accession>
<evidence type="ECO:0000256" key="4">
    <source>
        <dbReference type="ARBA" id="ARBA00023163"/>
    </source>
</evidence>
<protein>
    <submittedName>
        <fullName evidence="6">Transcriptional regulator, MerR family</fullName>
    </submittedName>
</protein>
<dbReference type="SUPFAM" id="SSF46955">
    <property type="entry name" value="Putative DNA-binding domain"/>
    <property type="match status" value="1"/>
</dbReference>
<evidence type="ECO:0000256" key="3">
    <source>
        <dbReference type="ARBA" id="ARBA00023125"/>
    </source>
</evidence>
<dbReference type="InterPro" id="IPR000551">
    <property type="entry name" value="MerR-type_HTH_dom"/>
</dbReference>
<evidence type="ECO:0000256" key="2">
    <source>
        <dbReference type="ARBA" id="ARBA00023015"/>
    </source>
</evidence>
<evidence type="ECO:0000259" key="5">
    <source>
        <dbReference type="PROSITE" id="PS50937"/>
    </source>
</evidence>
<dbReference type="Proteomes" id="UP000238916">
    <property type="component" value="Unassembled WGS sequence"/>
</dbReference>
<dbReference type="Gene3D" id="1.10.1660.10">
    <property type="match status" value="1"/>
</dbReference>
<dbReference type="PANTHER" id="PTHR30204:SF69">
    <property type="entry name" value="MERR-FAMILY TRANSCRIPTIONAL REGULATOR"/>
    <property type="match status" value="1"/>
</dbReference>
<keyword evidence="2" id="KW-0805">Transcription regulation</keyword>
<evidence type="ECO:0000313" key="6">
    <source>
        <dbReference type="EMBL" id="SPF51102.1"/>
    </source>
</evidence>
<dbReference type="PROSITE" id="PS50937">
    <property type="entry name" value="HTH_MERR_2"/>
    <property type="match status" value="1"/>
</dbReference>
<proteinExistence type="predicted"/>
<dbReference type="InterPro" id="IPR009061">
    <property type="entry name" value="DNA-bd_dom_put_sf"/>
</dbReference>
<keyword evidence="3" id="KW-0238">DNA-binding</keyword>
<dbReference type="Pfam" id="PF13411">
    <property type="entry name" value="MerR_1"/>
    <property type="match status" value="1"/>
</dbReference>
<name>A0A2U3LGU7_9FIRM</name>
<keyword evidence="4" id="KW-0804">Transcription</keyword>
<organism evidence="6 7">
    <name type="scientific">Candidatus Desulfosporosinus infrequens</name>
    <dbReference type="NCBI Taxonomy" id="2043169"/>
    <lineage>
        <taxon>Bacteria</taxon>
        <taxon>Bacillati</taxon>
        <taxon>Bacillota</taxon>
        <taxon>Clostridia</taxon>
        <taxon>Eubacteriales</taxon>
        <taxon>Desulfitobacteriaceae</taxon>
        <taxon>Desulfosporosinus</taxon>
    </lineage>
</organism>
<dbReference type="AlphaFoldDB" id="A0A2U3LGU7"/>
<dbReference type="EMBL" id="OMOF01000443">
    <property type="protein sequence ID" value="SPF51102.1"/>
    <property type="molecule type" value="Genomic_DNA"/>
</dbReference>
<evidence type="ECO:0000313" key="7">
    <source>
        <dbReference type="Proteomes" id="UP000238916"/>
    </source>
</evidence>
<dbReference type="GO" id="GO:0003700">
    <property type="term" value="F:DNA-binding transcription factor activity"/>
    <property type="evidence" value="ECO:0007669"/>
    <property type="project" value="InterPro"/>
</dbReference>
<keyword evidence="1" id="KW-0678">Repressor</keyword>
<reference evidence="7" key="1">
    <citation type="submission" date="2018-02" db="EMBL/GenBank/DDBJ databases">
        <authorList>
            <person name="Hausmann B."/>
        </authorList>
    </citation>
    <scope>NUCLEOTIDE SEQUENCE [LARGE SCALE GENOMIC DNA]</scope>
    <source>
        <strain evidence="7">Peat soil MAG SbF1</strain>
    </source>
</reference>
<feature type="domain" description="HTH merR-type" evidence="5">
    <location>
        <begin position="5"/>
        <end position="75"/>
    </location>
</feature>
<dbReference type="SMART" id="SM00422">
    <property type="entry name" value="HTH_MERR"/>
    <property type="match status" value="1"/>
</dbReference>